<dbReference type="Proteomes" id="UP001234581">
    <property type="component" value="Unassembled WGS sequence"/>
</dbReference>
<sequence>MIGTGGCYTKLNSQPLEMLLRRNFKQNLSKLFTPTSQYDEFEKQLNFLMATKLREAPGSDRYLVPDVKAEEAAMKKIWEAVDLIKEEKGKAIATDYINKKLAFKEKGTNRTEGAHADLKRNLNAASNLFAAYKSIDLYYRQKICYESDKSWNQQYDKETHAHDGRMPQAKRARLAALRNKISLFAYNAIRDELDYLNPLNTLYCRCPIRIHFNLPCCHRIPPSGEIPLSLVPRRWHLFPEETATDLEIIGNDYESQHNASDIIAITHPPVVPTILDQISAELSRIEHVSYEHSTGQHHHHIHQQLKPILEQLKNVNDDGCVDLEHLLQPKSKPNAKGNTTRSTKRGRIGLEIHRDLAKKKAKALAGVQGSQMRQEKKPESQPEPTSDPLPKSQPKLRIIPNLQMVMSNIPKKAVESVYNPAGDGNCGFRALAWAIYGNEHLYEDVKTRMAIQFLSNKHTMYKKDDAPKIEAVLAKGSGKWFMAPECVQIAADTFQRPIAFYGPLTYLYIPSRIPPAEAASTHPIILQLKNAHFILITIPEDVAFQWPEISPTHPGFSKRGSTIMQDPWYETFFLSFEFAQSRYQAIPEPNEDEKIVISDSDSSDAESVLDLTC</sequence>
<protein>
    <recommendedName>
        <fullName evidence="4">OTU domain-containing protein</fullName>
    </recommendedName>
</protein>
<dbReference type="RefSeq" id="XP_058337336.1">
    <property type="nucleotide sequence ID" value="XM_058491907.1"/>
</dbReference>
<dbReference type="AlphaFoldDB" id="A0AAD7US23"/>
<comment type="caution">
    <text evidence="2">The sequence shown here is derived from an EMBL/GenBank/DDBJ whole genome shotgun (WGS) entry which is preliminary data.</text>
</comment>
<name>A0AAD7US23_9FUNG</name>
<dbReference type="GeneID" id="83219346"/>
<dbReference type="EMBL" id="JARTCD010000105">
    <property type="protein sequence ID" value="KAJ8652422.1"/>
    <property type="molecule type" value="Genomic_DNA"/>
</dbReference>
<evidence type="ECO:0000313" key="3">
    <source>
        <dbReference type="Proteomes" id="UP001234581"/>
    </source>
</evidence>
<gene>
    <name evidence="2" type="ORF">O0I10_011950</name>
</gene>
<accession>A0AAD7US23</accession>
<feature type="region of interest" description="Disordered" evidence="1">
    <location>
        <begin position="327"/>
        <end position="396"/>
    </location>
</feature>
<evidence type="ECO:0000256" key="1">
    <source>
        <dbReference type="SAM" id="MobiDB-lite"/>
    </source>
</evidence>
<proteinExistence type="predicted"/>
<reference evidence="2 3" key="1">
    <citation type="submission" date="2023-03" db="EMBL/GenBank/DDBJ databases">
        <title>Genome sequence of Lichtheimia ornata CBS 291.66.</title>
        <authorList>
            <person name="Mohabir J.T."/>
            <person name="Shea T.P."/>
            <person name="Kurbessoian T."/>
            <person name="Berby B."/>
            <person name="Fontaine J."/>
            <person name="Livny J."/>
            <person name="Gnirke A."/>
            <person name="Stajich J.E."/>
            <person name="Cuomo C.A."/>
        </authorList>
    </citation>
    <scope>NUCLEOTIDE SEQUENCE [LARGE SCALE GENOMIC DNA]</scope>
    <source>
        <strain evidence="2">CBS 291.66</strain>
    </source>
</reference>
<dbReference type="CDD" id="cd22744">
    <property type="entry name" value="OTU"/>
    <property type="match status" value="1"/>
</dbReference>
<keyword evidence="3" id="KW-1185">Reference proteome</keyword>
<organism evidence="2 3">
    <name type="scientific">Lichtheimia ornata</name>
    <dbReference type="NCBI Taxonomy" id="688661"/>
    <lineage>
        <taxon>Eukaryota</taxon>
        <taxon>Fungi</taxon>
        <taxon>Fungi incertae sedis</taxon>
        <taxon>Mucoromycota</taxon>
        <taxon>Mucoromycotina</taxon>
        <taxon>Mucoromycetes</taxon>
        <taxon>Mucorales</taxon>
        <taxon>Lichtheimiaceae</taxon>
        <taxon>Lichtheimia</taxon>
    </lineage>
</organism>
<evidence type="ECO:0000313" key="2">
    <source>
        <dbReference type="EMBL" id="KAJ8652422.1"/>
    </source>
</evidence>
<evidence type="ECO:0008006" key="4">
    <source>
        <dbReference type="Google" id="ProtNLM"/>
    </source>
</evidence>
<dbReference type="Gene3D" id="3.90.70.80">
    <property type="match status" value="1"/>
</dbReference>